<gene>
    <name evidence="1" type="ORF">IHE45_07G085000</name>
</gene>
<comment type="caution">
    <text evidence="1">The sequence shown here is derived from an EMBL/GenBank/DDBJ whole genome shotgun (WGS) entry which is preliminary data.</text>
</comment>
<reference evidence="2" key="1">
    <citation type="journal article" date="2022" name="Nat. Commun.">
        <title>Chromosome evolution and the genetic basis of agronomically important traits in greater yam.</title>
        <authorList>
            <person name="Bredeson J.V."/>
            <person name="Lyons J.B."/>
            <person name="Oniyinde I.O."/>
            <person name="Okereke N.R."/>
            <person name="Kolade O."/>
            <person name="Nnabue I."/>
            <person name="Nwadili C.O."/>
            <person name="Hribova E."/>
            <person name="Parker M."/>
            <person name="Nwogha J."/>
            <person name="Shu S."/>
            <person name="Carlson J."/>
            <person name="Kariba R."/>
            <person name="Muthemba S."/>
            <person name="Knop K."/>
            <person name="Barton G.J."/>
            <person name="Sherwood A.V."/>
            <person name="Lopez-Montes A."/>
            <person name="Asiedu R."/>
            <person name="Jamnadass R."/>
            <person name="Muchugi A."/>
            <person name="Goodstein D."/>
            <person name="Egesi C.N."/>
            <person name="Featherston J."/>
            <person name="Asfaw A."/>
            <person name="Simpson G.G."/>
            <person name="Dolezel J."/>
            <person name="Hendre P.S."/>
            <person name="Van Deynze A."/>
            <person name="Kumar P.L."/>
            <person name="Obidiegwu J.E."/>
            <person name="Bhattacharjee R."/>
            <person name="Rokhsar D.S."/>
        </authorList>
    </citation>
    <scope>NUCLEOTIDE SEQUENCE [LARGE SCALE GENOMIC DNA]</scope>
    <source>
        <strain evidence="2">cv. TDa95/00328</strain>
    </source>
</reference>
<name>A0ACB7VSW9_DIOAL</name>
<dbReference type="EMBL" id="CM037017">
    <property type="protein sequence ID" value="KAH7677448.1"/>
    <property type="molecule type" value="Genomic_DNA"/>
</dbReference>
<organism evidence="1 2">
    <name type="scientific">Dioscorea alata</name>
    <name type="common">Purple yam</name>
    <dbReference type="NCBI Taxonomy" id="55571"/>
    <lineage>
        <taxon>Eukaryota</taxon>
        <taxon>Viridiplantae</taxon>
        <taxon>Streptophyta</taxon>
        <taxon>Embryophyta</taxon>
        <taxon>Tracheophyta</taxon>
        <taxon>Spermatophyta</taxon>
        <taxon>Magnoliopsida</taxon>
        <taxon>Liliopsida</taxon>
        <taxon>Dioscoreales</taxon>
        <taxon>Dioscoreaceae</taxon>
        <taxon>Dioscorea</taxon>
    </lineage>
</organism>
<sequence length="226" mass="25449">MPRAILDLISSSSLSVSPSFSLLCSYELDKEKTRIAVNTGKPRDSGTKFNVGHDGVGVKNDLKYVYVGSETQVHDDPNIALFFLEKDLNPGSKFDLQFTKMTFGSLFITHSQANTIPLSSNKLLEILTHFQRMVMECEVQAMKGESKFCAMSLESMMEFNMMSLEIRDNGDAEMKRSYNVALTGVCAMGEEKLKPKHLSFQMRKVNLGSVSVCYFIEEDVLWIVRK</sequence>
<evidence type="ECO:0000313" key="1">
    <source>
        <dbReference type="EMBL" id="KAH7677448.1"/>
    </source>
</evidence>
<dbReference type="Proteomes" id="UP000827976">
    <property type="component" value="Chromosome 7"/>
</dbReference>
<protein>
    <submittedName>
        <fullName evidence="1">BURP domain-containing protein</fullName>
    </submittedName>
</protein>
<proteinExistence type="predicted"/>
<accession>A0ACB7VSW9</accession>
<evidence type="ECO:0000313" key="2">
    <source>
        <dbReference type="Proteomes" id="UP000827976"/>
    </source>
</evidence>
<keyword evidence="2" id="KW-1185">Reference proteome</keyword>